<accession>A0A426Y6T4</accession>
<gene>
    <name evidence="1" type="ORF">B296_00049354</name>
</gene>
<organism evidence="1 2">
    <name type="scientific">Ensete ventricosum</name>
    <name type="common">Abyssinian banana</name>
    <name type="synonym">Musa ensete</name>
    <dbReference type="NCBI Taxonomy" id="4639"/>
    <lineage>
        <taxon>Eukaryota</taxon>
        <taxon>Viridiplantae</taxon>
        <taxon>Streptophyta</taxon>
        <taxon>Embryophyta</taxon>
        <taxon>Tracheophyta</taxon>
        <taxon>Spermatophyta</taxon>
        <taxon>Magnoliopsida</taxon>
        <taxon>Liliopsida</taxon>
        <taxon>Zingiberales</taxon>
        <taxon>Musaceae</taxon>
        <taxon>Ensete</taxon>
    </lineage>
</organism>
<comment type="caution">
    <text evidence="1">The sequence shown here is derived from an EMBL/GenBank/DDBJ whole genome shotgun (WGS) entry which is preliminary data.</text>
</comment>
<proteinExistence type="predicted"/>
<dbReference type="AlphaFoldDB" id="A0A426Y6T4"/>
<name>A0A426Y6T4_ENSVE</name>
<sequence length="176" mass="19124">MGYEDLGRQDVEILCQRQVQNPPPELLGCLGVIPDFGRVQEVRPLSSHHGTRILWGPIGHLKDVVAFVILADPCAAQILHRPQSGVGGGRTLLSLNHQPLFPSSPSGAPLTMTGLVLPHCYLDPLPGSASSRLVGSRTPDEPLGRSLHTDFLHFRWRVFGSSSRSVLPARHPRLSA</sequence>
<protein>
    <submittedName>
        <fullName evidence="1">Uncharacterized protein</fullName>
    </submittedName>
</protein>
<dbReference type="EMBL" id="AMZH03014545">
    <property type="protein sequence ID" value="RRT47459.1"/>
    <property type="molecule type" value="Genomic_DNA"/>
</dbReference>
<evidence type="ECO:0000313" key="2">
    <source>
        <dbReference type="Proteomes" id="UP000287651"/>
    </source>
</evidence>
<evidence type="ECO:0000313" key="1">
    <source>
        <dbReference type="EMBL" id="RRT47459.1"/>
    </source>
</evidence>
<reference evidence="1 2" key="1">
    <citation type="journal article" date="2014" name="Agronomy (Basel)">
        <title>A Draft Genome Sequence for Ensete ventricosum, the Drought-Tolerant Tree Against Hunger.</title>
        <authorList>
            <person name="Harrison J."/>
            <person name="Moore K.A."/>
            <person name="Paszkiewicz K."/>
            <person name="Jones T."/>
            <person name="Grant M."/>
            <person name="Ambacheew D."/>
            <person name="Muzemil S."/>
            <person name="Studholme D.J."/>
        </authorList>
    </citation>
    <scope>NUCLEOTIDE SEQUENCE [LARGE SCALE GENOMIC DNA]</scope>
</reference>
<dbReference type="Proteomes" id="UP000287651">
    <property type="component" value="Unassembled WGS sequence"/>
</dbReference>